<keyword evidence="3" id="KW-0964">Secreted</keyword>
<proteinExistence type="inferred from homology"/>
<evidence type="ECO:0000256" key="4">
    <source>
        <dbReference type="ARBA" id="ARBA00022729"/>
    </source>
</evidence>
<keyword evidence="4" id="KW-0732">Signal</keyword>
<accession>S8CZC5</accession>
<reference evidence="6 7" key="1">
    <citation type="journal article" date="2013" name="BMC Genomics">
        <title>The miniature genome of a carnivorous plant Genlisea aurea contains a low number of genes and short non-coding sequences.</title>
        <authorList>
            <person name="Leushkin E.V."/>
            <person name="Sutormin R.A."/>
            <person name="Nabieva E.R."/>
            <person name="Penin A.A."/>
            <person name="Kondrashov A.S."/>
            <person name="Logacheva M.D."/>
        </authorList>
    </citation>
    <scope>NUCLEOTIDE SEQUENCE [LARGE SCALE GENOMIC DNA]</scope>
</reference>
<sequence>VFRYHGGALLTGKIAVNLIWYGEFTPRQRGIVSDFILSISETAAAAGKKPNVGEWWSYVERYRELVRKYRSSSLSLYLGKEISDEYSIGKSLSQDQIVELAGKGDHKYAINVVLTAADVTVDGFCLSRCGTHGYENAVVGGRDYKYAYIWVGNSAAQCPGYCAWPFHRPIPGTGPQNPPLVAPNGDVGLDGVVMNLAALLAGTATDPFGNGFYQGSPEAPLEAATACAGVYGKGAYPGYPGELLVDPTTGASYNAEGVGGRKYLLPAIFDPKTSTCSTL</sequence>
<comment type="caution">
    <text evidence="6">The sequence shown here is derived from an EMBL/GenBank/DDBJ whole genome shotgun (WGS) entry which is preliminary data.</text>
</comment>
<feature type="non-terminal residue" evidence="6">
    <location>
        <position position="279"/>
    </location>
</feature>
<protein>
    <recommendedName>
        <fullName evidence="8">Protein EXORDIUM-like</fullName>
    </recommendedName>
</protein>
<comment type="similarity">
    <text evidence="5">Belongs to the EXORDIUM family.</text>
</comment>
<dbReference type="Pfam" id="PF04674">
    <property type="entry name" value="Phi_1"/>
    <property type="match status" value="1"/>
</dbReference>
<evidence type="ECO:0000313" key="7">
    <source>
        <dbReference type="Proteomes" id="UP000015453"/>
    </source>
</evidence>
<dbReference type="PANTHER" id="PTHR31279">
    <property type="entry name" value="PROTEIN EXORDIUM-LIKE 5"/>
    <property type="match status" value="1"/>
</dbReference>
<dbReference type="GO" id="GO:0048046">
    <property type="term" value="C:apoplast"/>
    <property type="evidence" value="ECO:0007669"/>
    <property type="project" value="UniProtKB-SubCell"/>
</dbReference>
<evidence type="ECO:0000256" key="2">
    <source>
        <dbReference type="ARBA" id="ARBA00022523"/>
    </source>
</evidence>
<dbReference type="AlphaFoldDB" id="S8CZC5"/>
<dbReference type="Proteomes" id="UP000015453">
    <property type="component" value="Unassembled WGS sequence"/>
</dbReference>
<dbReference type="EMBL" id="AUSU01000852">
    <property type="protein sequence ID" value="EPS72395.1"/>
    <property type="molecule type" value="Genomic_DNA"/>
</dbReference>
<feature type="non-terminal residue" evidence="6">
    <location>
        <position position="1"/>
    </location>
</feature>
<dbReference type="InterPro" id="IPR006766">
    <property type="entry name" value="EXORDIUM-like"/>
</dbReference>
<dbReference type="OrthoDB" id="887062at2759"/>
<evidence type="ECO:0000256" key="1">
    <source>
        <dbReference type="ARBA" id="ARBA00004271"/>
    </source>
</evidence>
<comment type="subcellular location">
    <subcellularLocation>
        <location evidence="1">Secreted</location>
        <location evidence="1">Extracellular space</location>
        <location evidence="1">Apoplast</location>
    </subcellularLocation>
</comment>
<evidence type="ECO:0008006" key="8">
    <source>
        <dbReference type="Google" id="ProtNLM"/>
    </source>
</evidence>
<keyword evidence="2" id="KW-0052">Apoplast</keyword>
<evidence type="ECO:0000256" key="5">
    <source>
        <dbReference type="ARBA" id="ARBA00023591"/>
    </source>
</evidence>
<gene>
    <name evidence="6" type="ORF">M569_02363</name>
</gene>
<keyword evidence="7" id="KW-1185">Reference proteome</keyword>
<organism evidence="6 7">
    <name type="scientific">Genlisea aurea</name>
    <dbReference type="NCBI Taxonomy" id="192259"/>
    <lineage>
        <taxon>Eukaryota</taxon>
        <taxon>Viridiplantae</taxon>
        <taxon>Streptophyta</taxon>
        <taxon>Embryophyta</taxon>
        <taxon>Tracheophyta</taxon>
        <taxon>Spermatophyta</taxon>
        <taxon>Magnoliopsida</taxon>
        <taxon>eudicotyledons</taxon>
        <taxon>Gunneridae</taxon>
        <taxon>Pentapetalae</taxon>
        <taxon>asterids</taxon>
        <taxon>lamiids</taxon>
        <taxon>Lamiales</taxon>
        <taxon>Lentibulariaceae</taxon>
        <taxon>Genlisea</taxon>
    </lineage>
</organism>
<evidence type="ECO:0000256" key="3">
    <source>
        <dbReference type="ARBA" id="ARBA00022525"/>
    </source>
</evidence>
<evidence type="ECO:0000313" key="6">
    <source>
        <dbReference type="EMBL" id="EPS72395.1"/>
    </source>
</evidence>
<dbReference type="PANTHER" id="PTHR31279:SF54">
    <property type="entry name" value="PROTEIN EXORDIUM-RELATED"/>
    <property type="match status" value="1"/>
</dbReference>
<name>S8CZC5_9LAMI</name>